<dbReference type="PANTHER" id="PTHR11579">
    <property type="entry name" value="PROTEIN-L-ISOASPARTATE O-METHYLTRANSFERASE"/>
    <property type="match status" value="1"/>
</dbReference>
<dbReference type="SUPFAM" id="SSF53335">
    <property type="entry name" value="S-adenosyl-L-methionine-dependent methyltransferases"/>
    <property type="match status" value="1"/>
</dbReference>
<gene>
    <name evidence="12" type="ORF">HA039_23230</name>
</gene>
<keyword evidence="8" id="KW-0949">S-adenosyl-L-methionine</keyword>
<name>A0A6G9H2V3_9ACTN</name>
<evidence type="ECO:0000256" key="10">
    <source>
        <dbReference type="ARBA" id="ARBA00031323"/>
    </source>
</evidence>
<dbReference type="EC" id="2.1.1.77" evidence="3"/>
<keyword evidence="13" id="KW-1185">Reference proteome</keyword>
<dbReference type="Gene3D" id="3.40.50.150">
    <property type="entry name" value="Vaccinia Virus protein VP39"/>
    <property type="match status" value="1"/>
</dbReference>
<dbReference type="GO" id="GO:0004719">
    <property type="term" value="F:protein-L-isoaspartate (D-aspartate) O-methyltransferase activity"/>
    <property type="evidence" value="ECO:0007669"/>
    <property type="project" value="UniProtKB-EC"/>
</dbReference>
<dbReference type="PANTHER" id="PTHR11579:SF0">
    <property type="entry name" value="PROTEIN-L-ISOASPARTATE(D-ASPARTATE) O-METHYLTRANSFERASE"/>
    <property type="match status" value="1"/>
</dbReference>
<dbReference type="GO" id="GO:0032259">
    <property type="term" value="P:methylation"/>
    <property type="evidence" value="ECO:0007669"/>
    <property type="project" value="UniProtKB-KW"/>
</dbReference>
<dbReference type="CDD" id="cd02440">
    <property type="entry name" value="AdoMet_MTases"/>
    <property type="match status" value="1"/>
</dbReference>
<dbReference type="EMBL" id="CP050177">
    <property type="protein sequence ID" value="QIQ04800.1"/>
    <property type="molecule type" value="Genomic_DNA"/>
</dbReference>
<dbReference type="Pfam" id="PF01135">
    <property type="entry name" value="PCMT"/>
    <property type="match status" value="1"/>
</dbReference>
<evidence type="ECO:0000256" key="6">
    <source>
        <dbReference type="ARBA" id="ARBA00022603"/>
    </source>
</evidence>
<protein>
    <recommendedName>
        <fullName evidence="4">Protein-L-isoaspartate O-methyltransferase</fullName>
        <ecNumber evidence="3">2.1.1.77</ecNumber>
    </recommendedName>
    <alternativeName>
        <fullName evidence="11">L-isoaspartyl protein carboxyl methyltransferase</fullName>
    </alternativeName>
    <alternativeName>
        <fullName evidence="9">Protein L-isoaspartyl methyltransferase</fullName>
    </alternativeName>
    <alternativeName>
        <fullName evidence="10">Protein-beta-aspartate methyltransferase</fullName>
    </alternativeName>
</protein>
<dbReference type="Proteomes" id="UP000501179">
    <property type="component" value="Chromosome"/>
</dbReference>
<dbReference type="GO" id="GO:0005737">
    <property type="term" value="C:cytoplasm"/>
    <property type="evidence" value="ECO:0007669"/>
    <property type="project" value="UniProtKB-SubCell"/>
</dbReference>
<evidence type="ECO:0000256" key="11">
    <source>
        <dbReference type="ARBA" id="ARBA00031350"/>
    </source>
</evidence>
<keyword evidence="6 12" id="KW-0489">Methyltransferase</keyword>
<dbReference type="AlphaFoldDB" id="A0A6G9H2V3"/>
<accession>A0A6G9H2V3</accession>
<evidence type="ECO:0000256" key="7">
    <source>
        <dbReference type="ARBA" id="ARBA00022679"/>
    </source>
</evidence>
<evidence type="ECO:0000256" key="2">
    <source>
        <dbReference type="ARBA" id="ARBA00005369"/>
    </source>
</evidence>
<keyword evidence="5" id="KW-0963">Cytoplasm</keyword>
<organism evidence="12 13">
    <name type="scientific">Streptomyces liangshanensis</name>
    <dbReference type="NCBI Taxonomy" id="2717324"/>
    <lineage>
        <taxon>Bacteria</taxon>
        <taxon>Bacillati</taxon>
        <taxon>Actinomycetota</taxon>
        <taxon>Actinomycetes</taxon>
        <taxon>Kitasatosporales</taxon>
        <taxon>Streptomycetaceae</taxon>
        <taxon>Streptomyces</taxon>
    </lineage>
</organism>
<keyword evidence="7 12" id="KW-0808">Transferase</keyword>
<comment type="similarity">
    <text evidence="2">Belongs to the methyltransferase superfamily. L-isoaspartyl/D-aspartyl protein methyltransferase family.</text>
</comment>
<dbReference type="InterPro" id="IPR000682">
    <property type="entry name" value="PCMT"/>
</dbReference>
<evidence type="ECO:0000313" key="12">
    <source>
        <dbReference type="EMBL" id="QIQ04800.1"/>
    </source>
</evidence>
<evidence type="ECO:0000313" key="13">
    <source>
        <dbReference type="Proteomes" id="UP000501179"/>
    </source>
</evidence>
<dbReference type="KEGG" id="slia:HA039_23230"/>
<evidence type="ECO:0000256" key="1">
    <source>
        <dbReference type="ARBA" id="ARBA00004496"/>
    </source>
</evidence>
<evidence type="ECO:0000256" key="9">
    <source>
        <dbReference type="ARBA" id="ARBA00030757"/>
    </source>
</evidence>
<sequence length="399" mass="43025">MNERGVTEAGPEGLASRLLDAGALTPDWLAAYRAVPRELFVPDVVWTGVGAGTGRAEAVVRGEDPEAWLRAVYSDGSLTTQWDDGAHTGTLRGKVPTCSNTQPSVVFSMLRALDIPPDVPPEFAALEVGTGTGWNAALLSERLGSSHVVTVEFDGDNAAAARLRLDAAGYQPATVVADGSEGWPARAPYDRVLVTAGVREIPGEIVRQTRAGGIIVCPYGTPYGAEAVVRLTVHEDGSASGPFVMDSAFMRLRQQRENWPHTREYLGGDWPADGRRSETGLSPEEVADWLPRFVLGLQLSGTAPFREPDDDGSYVLWLRDDKVTSWATVDYVPDKDTFLVYQGGPRALWGEVEAAYTWWNGQGRPGLERFGLTLTPDGVPRAWLDSPEQPVPAVGQGLS</sequence>
<comment type="subcellular location">
    <subcellularLocation>
        <location evidence="1">Cytoplasm</location>
    </subcellularLocation>
</comment>
<evidence type="ECO:0000256" key="3">
    <source>
        <dbReference type="ARBA" id="ARBA00011890"/>
    </source>
</evidence>
<dbReference type="InterPro" id="IPR029063">
    <property type="entry name" value="SAM-dependent_MTases_sf"/>
</dbReference>
<proteinExistence type="inferred from homology"/>
<evidence type="ECO:0000256" key="5">
    <source>
        <dbReference type="ARBA" id="ARBA00022490"/>
    </source>
</evidence>
<evidence type="ECO:0000256" key="4">
    <source>
        <dbReference type="ARBA" id="ARBA00013346"/>
    </source>
</evidence>
<evidence type="ECO:0000256" key="8">
    <source>
        <dbReference type="ARBA" id="ARBA00022691"/>
    </source>
</evidence>
<reference evidence="12 13" key="1">
    <citation type="submission" date="2020-03" db="EMBL/GenBank/DDBJ databases">
        <title>A novel species.</title>
        <authorList>
            <person name="Gao J."/>
        </authorList>
    </citation>
    <scope>NUCLEOTIDE SEQUENCE [LARGE SCALE GENOMIC DNA]</scope>
    <source>
        <strain evidence="12 13">QMT-12</strain>
    </source>
</reference>